<dbReference type="SUPFAM" id="SSF50800">
    <property type="entry name" value="PK beta-barrel domain-like"/>
    <property type="match status" value="1"/>
</dbReference>
<dbReference type="PANTHER" id="PTHR30212">
    <property type="entry name" value="PROTEIN YIIM"/>
    <property type="match status" value="1"/>
</dbReference>
<dbReference type="Proteomes" id="UP000812277">
    <property type="component" value="Unassembled WGS sequence"/>
</dbReference>
<proteinExistence type="predicted"/>
<dbReference type="InterPro" id="IPR005302">
    <property type="entry name" value="MoCF_Sase_C"/>
</dbReference>
<dbReference type="InterPro" id="IPR005163">
    <property type="entry name" value="Tri_helical_YiiM-like"/>
</dbReference>
<accession>A0ABS7DC65</accession>
<comment type="caution">
    <text evidence="2">The sequence shown here is derived from an EMBL/GenBank/DDBJ whole genome shotgun (WGS) entry which is preliminary data.</text>
</comment>
<reference evidence="2 3" key="1">
    <citation type="submission" date="2021-07" db="EMBL/GenBank/DDBJ databases">
        <title>Paenibacillus radiodurans sp. nov., isolated from the southeastern edge of Tengger Desert.</title>
        <authorList>
            <person name="Zhang G."/>
        </authorList>
    </citation>
    <scope>NUCLEOTIDE SEQUENCE [LARGE SCALE GENOMIC DNA]</scope>
    <source>
        <strain evidence="2 3">DT7-4</strain>
    </source>
</reference>
<feature type="domain" description="MOSC" evidence="1">
    <location>
        <begin position="37"/>
        <end position="171"/>
    </location>
</feature>
<dbReference type="PANTHER" id="PTHR30212:SF4">
    <property type="entry name" value="MOSC DOMAIN-CONTAINING PROTEIN"/>
    <property type="match status" value="1"/>
</dbReference>
<protein>
    <submittedName>
        <fullName evidence="2">MOSC domain-containing protein</fullName>
    </submittedName>
</protein>
<dbReference type="PROSITE" id="PS51340">
    <property type="entry name" value="MOSC"/>
    <property type="match status" value="1"/>
</dbReference>
<keyword evidence="3" id="KW-1185">Reference proteome</keyword>
<dbReference type="EMBL" id="JAHZIJ010000026">
    <property type="protein sequence ID" value="MBW7477528.1"/>
    <property type="molecule type" value="Genomic_DNA"/>
</dbReference>
<organism evidence="2 3">
    <name type="scientific">Paenibacillus oenotherae</name>
    <dbReference type="NCBI Taxonomy" id="1435645"/>
    <lineage>
        <taxon>Bacteria</taxon>
        <taxon>Bacillati</taxon>
        <taxon>Bacillota</taxon>
        <taxon>Bacilli</taxon>
        <taxon>Bacillales</taxon>
        <taxon>Paenibacillaceae</taxon>
        <taxon>Paenibacillus</taxon>
    </lineage>
</organism>
<dbReference type="Pfam" id="PF03475">
    <property type="entry name" value="YiiM_3-alpha"/>
    <property type="match status" value="1"/>
</dbReference>
<dbReference type="Pfam" id="PF03473">
    <property type="entry name" value="MOSC"/>
    <property type="match status" value="1"/>
</dbReference>
<evidence type="ECO:0000259" key="1">
    <source>
        <dbReference type="PROSITE" id="PS51340"/>
    </source>
</evidence>
<evidence type="ECO:0000313" key="3">
    <source>
        <dbReference type="Proteomes" id="UP000812277"/>
    </source>
</evidence>
<dbReference type="Gene3D" id="2.40.33.20">
    <property type="entry name" value="PK beta-barrel domain-like"/>
    <property type="match status" value="1"/>
</dbReference>
<dbReference type="InterPro" id="IPR011037">
    <property type="entry name" value="Pyrv_Knase-like_insert_dom_sf"/>
</dbReference>
<sequence>MEEFGVTLLGKINSLNVSLPVAVLHGTKEIETGIFKKSAGQPLMLTFTGLIGDGQADLINHGGPDKAVCVYSARHYPYWSAKWQREVEPGAFGENFTVSDLTEETLCIGDIVRAGHAWVQVSQPRQPCFKLGMKHNLPELPQQVQQNGYTGFYFRVLQEGVVAAGDPLYLESRHAAGVTIAAANHVMYEQKTSIDSMQRLLAIPELAESWRHTFQSRIARLAADE</sequence>
<name>A0ABS7DC65_9BACL</name>
<dbReference type="InterPro" id="IPR052353">
    <property type="entry name" value="Benzoxazolinone_Detox_Enz"/>
</dbReference>
<evidence type="ECO:0000313" key="2">
    <source>
        <dbReference type="EMBL" id="MBW7477528.1"/>
    </source>
</evidence>
<gene>
    <name evidence="2" type="ORF">K0T92_22675</name>
</gene>
<dbReference type="RefSeq" id="WP_219874786.1">
    <property type="nucleotide sequence ID" value="NZ_JAHZIJ010000026.1"/>
</dbReference>